<keyword evidence="4" id="KW-1185">Reference proteome</keyword>
<dbReference type="OrthoDB" id="116480at2"/>
<keyword evidence="2" id="KW-0812">Transmembrane</keyword>
<dbReference type="KEGG" id="bcv:Bcav_1053"/>
<dbReference type="HOGENOM" id="CLU_074030_0_0_11"/>
<gene>
    <name evidence="3" type="ordered locus">Bcav_1053</name>
</gene>
<proteinExistence type="predicted"/>
<name>C5C0C8_BEUC1</name>
<dbReference type="Pfam" id="PF12811">
    <property type="entry name" value="BaxI_1"/>
    <property type="match status" value="1"/>
</dbReference>
<dbReference type="AlphaFoldDB" id="C5C0C8"/>
<dbReference type="eggNOG" id="COG4760">
    <property type="taxonomic scope" value="Bacteria"/>
</dbReference>
<keyword evidence="2" id="KW-1133">Transmembrane helix</keyword>
<evidence type="ECO:0000313" key="3">
    <source>
        <dbReference type="EMBL" id="ACQ79314.1"/>
    </source>
</evidence>
<accession>C5C0C8</accession>
<dbReference type="RefSeq" id="WP_015881554.1">
    <property type="nucleotide sequence ID" value="NC_012669.1"/>
</dbReference>
<keyword evidence="2" id="KW-0472">Membrane</keyword>
<feature type="transmembrane region" description="Helical" evidence="2">
    <location>
        <begin position="140"/>
        <end position="160"/>
    </location>
</feature>
<evidence type="ECO:0000256" key="1">
    <source>
        <dbReference type="SAM" id="MobiDB-lite"/>
    </source>
</evidence>
<feature type="transmembrane region" description="Helical" evidence="2">
    <location>
        <begin position="166"/>
        <end position="188"/>
    </location>
</feature>
<feature type="transmembrane region" description="Helical" evidence="2">
    <location>
        <begin position="82"/>
        <end position="102"/>
    </location>
</feature>
<protein>
    <recommendedName>
        <fullName evidence="5">Integral membrane protein</fullName>
    </recommendedName>
</protein>
<dbReference type="STRING" id="471853.Bcav_1053"/>
<dbReference type="PIRSF" id="PIRSF009160">
    <property type="entry name" value="UCP009160"/>
    <property type="match status" value="1"/>
</dbReference>
<feature type="transmembrane region" description="Helical" evidence="2">
    <location>
        <begin position="234"/>
        <end position="257"/>
    </location>
</feature>
<dbReference type="EMBL" id="CP001618">
    <property type="protein sequence ID" value="ACQ79314.1"/>
    <property type="molecule type" value="Genomic_DNA"/>
</dbReference>
<feature type="compositionally biased region" description="Low complexity" evidence="1">
    <location>
        <begin position="26"/>
        <end position="48"/>
    </location>
</feature>
<dbReference type="InterPro" id="IPR010539">
    <property type="entry name" value="BaxI_1-like"/>
</dbReference>
<dbReference type="Proteomes" id="UP000007962">
    <property type="component" value="Chromosome"/>
</dbReference>
<feature type="transmembrane region" description="Helical" evidence="2">
    <location>
        <begin position="269"/>
        <end position="286"/>
    </location>
</feature>
<feature type="transmembrane region" description="Helical" evidence="2">
    <location>
        <begin position="114"/>
        <end position="133"/>
    </location>
</feature>
<evidence type="ECO:0000256" key="2">
    <source>
        <dbReference type="SAM" id="Phobius"/>
    </source>
</evidence>
<feature type="transmembrane region" description="Helical" evidence="2">
    <location>
        <begin position="200"/>
        <end position="222"/>
    </location>
</feature>
<feature type="region of interest" description="Disordered" evidence="1">
    <location>
        <begin position="1"/>
        <end position="48"/>
    </location>
</feature>
<organism evidence="3 4">
    <name type="scientific">Beutenbergia cavernae (strain ATCC BAA-8 / DSM 12333 / CCUG 43141 / JCM 11478 / NBRC 16432 / NCIMB 13614 / HKI 0122)</name>
    <dbReference type="NCBI Taxonomy" id="471853"/>
    <lineage>
        <taxon>Bacteria</taxon>
        <taxon>Bacillati</taxon>
        <taxon>Actinomycetota</taxon>
        <taxon>Actinomycetes</taxon>
        <taxon>Micrococcales</taxon>
        <taxon>Beutenbergiaceae</taxon>
        <taxon>Beutenbergia</taxon>
    </lineage>
</organism>
<dbReference type="PANTHER" id="PTHR41282:SF1">
    <property type="entry name" value="CONSERVED TRANSMEMBRANE PROTEIN-RELATED"/>
    <property type="match status" value="1"/>
</dbReference>
<reference evidence="3 4" key="1">
    <citation type="journal article" date="2009" name="Stand. Genomic Sci.">
        <title>Complete genome sequence of Beutenbergia cavernae type strain (HKI 0122).</title>
        <authorList>
            <person name="Land M."/>
            <person name="Pukall R."/>
            <person name="Abt B."/>
            <person name="Goker M."/>
            <person name="Rohde M."/>
            <person name="Glavina Del Rio T."/>
            <person name="Tice H."/>
            <person name="Copeland A."/>
            <person name="Cheng J.F."/>
            <person name="Lucas S."/>
            <person name="Chen F."/>
            <person name="Nolan M."/>
            <person name="Bruce D."/>
            <person name="Goodwin L."/>
            <person name="Pitluck S."/>
            <person name="Ivanova N."/>
            <person name="Mavromatis K."/>
            <person name="Ovchinnikova G."/>
            <person name="Pati A."/>
            <person name="Chen A."/>
            <person name="Palaniappan K."/>
            <person name="Hauser L."/>
            <person name="Chang Y.J."/>
            <person name="Jefferies C.C."/>
            <person name="Saunders E."/>
            <person name="Brettin T."/>
            <person name="Detter J.C."/>
            <person name="Han C."/>
            <person name="Chain P."/>
            <person name="Bristow J."/>
            <person name="Eisen J.A."/>
            <person name="Markowitz V."/>
            <person name="Hugenholtz P."/>
            <person name="Kyrpides N.C."/>
            <person name="Klenk H.P."/>
            <person name="Lapidus A."/>
        </authorList>
    </citation>
    <scope>NUCLEOTIDE SEQUENCE [LARGE SCALE GENOMIC DNA]</scope>
    <source>
        <strain evidence="4">ATCC BAA-8 / DSM 12333 / NBRC 16432</strain>
    </source>
</reference>
<evidence type="ECO:0008006" key="5">
    <source>
        <dbReference type="Google" id="ProtNLM"/>
    </source>
</evidence>
<dbReference type="PANTHER" id="PTHR41282">
    <property type="entry name" value="CONSERVED TRANSMEMBRANE PROTEIN-RELATED"/>
    <property type="match status" value="1"/>
</dbReference>
<sequence>MSNPYFNNDPFFGDGKGQQRRGGQPGAYPGAAGQQGYPGVPQAGQSAAGATGTMAPAYDLEQAYNMPAAGPAQTGRMTYDDVIIRTGSLLGIIVVTGALAWFGPQALGAPQLVWPLMLVGAIGGLVLGLVNSFKREPSPALIVGYAALEGLFLGGISGIFETMYPGIVVQAVLATFATFGATLLLFRSGKIRVTPKFQRIVLVALVGYAFFSLINLGLMLFGVMDGWGMREGPIGILIGVAAVILAAACLVIDFDAIKRGIERGAPAKYAWAAAFGLTVTLVWMYLEFLRLLAILRGD</sequence>
<evidence type="ECO:0000313" key="4">
    <source>
        <dbReference type="Proteomes" id="UP000007962"/>
    </source>
</evidence>